<dbReference type="PANTHER" id="PTHR44936:SF9">
    <property type="entry name" value="SENSOR PROTEIN CREC"/>
    <property type="match status" value="1"/>
</dbReference>
<comment type="subcellular location">
    <subcellularLocation>
        <location evidence="2">Cell membrane</location>
        <topology evidence="2">Multi-pass membrane protein</topology>
    </subcellularLocation>
</comment>
<dbReference type="EC" id="2.7.13.3" evidence="3"/>
<dbReference type="EMBL" id="BMOE01000014">
    <property type="protein sequence ID" value="GGJ85774.1"/>
    <property type="molecule type" value="Genomic_DNA"/>
</dbReference>
<keyword evidence="11" id="KW-1133">Transmembrane helix</keyword>
<accession>A0A917PNF7</accession>
<feature type="domain" description="Histidine kinase" evidence="12">
    <location>
        <begin position="122"/>
        <end position="333"/>
    </location>
</feature>
<evidence type="ECO:0000259" key="12">
    <source>
        <dbReference type="PROSITE" id="PS50109"/>
    </source>
</evidence>
<evidence type="ECO:0000256" key="2">
    <source>
        <dbReference type="ARBA" id="ARBA00004651"/>
    </source>
</evidence>
<evidence type="ECO:0000256" key="11">
    <source>
        <dbReference type="SAM" id="Phobius"/>
    </source>
</evidence>
<dbReference type="InterPro" id="IPR003661">
    <property type="entry name" value="HisK_dim/P_dom"/>
</dbReference>
<proteinExistence type="predicted"/>
<comment type="catalytic activity">
    <reaction evidence="1">
        <text>ATP + protein L-histidine = ADP + protein N-phospho-L-histidine.</text>
        <dbReference type="EC" id="2.7.13.3"/>
    </reaction>
</comment>
<dbReference type="CDD" id="cd00082">
    <property type="entry name" value="HisKA"/>
    <property type="match status" value="1"/>
</dbReference>
<evidence type="ECO:0000313" key="13">
    <source>
        <dbReference type="EMBL" id="GGJ85774.1"/>
    </source>
</evidence>
<reference evidence="13" key="1">
    <citation type="journal article" date="2014" name="Int. J. Syst. Evol. Microbiol.">
        <title>Complete genome sequence of Corynebacterium casei LMG S-19264T (=DSM 44701T), isolated from a smear-ripened cheese.</title>
        <authorList>
            <consortium name="US DOE Joint Genome Institute (JGI-PGF)"/>
            <person name="Walter F."/>
            <person name="Albersmeier A."/>
            <person name="Kalinowski J."/>
            <person name="Ruckert C."/>
        </authorList>
    </citation>
    <scope>NUCLEOTIDE SEQUENCE</scope>
    <source>
        <strain evidence="13">JCM 14371</strain>
    </source>
</reference>
<dbReference type="CDD" id="cd00075">
    <property type="entry name" value="HATPase"/>
    <property type="match status" value="1"/>
</dbReference>
<dbReference type="Pfam" id="PF02518">
    <property type="entry name" value="HATPase_c"/>
    <property type="match status" value="1"/>
</dbReference>
<dbReference type="InterPro" id="IPR036890">
    <property type="entry name" value="HATPase_C_sf"/>
</dbReference>
<feature type="transmembrane region" description="Helical" evidence="11">
    <location>
        <begin position="42"/>
        <end position="64"/>
    </location>
</feature>
<dbReference type="Proteomes" id="UP000635726">
    <property type="component" value="Unassembled WGS sequence"/>
</dbReference>
<dbReference type="PANTHER" id="PTHR44936">
    <property type="entry name" value="SENSOR PROTEIN CREC"/>
    <property type="match status" value="1"/>
</dbReference>
<evidence type="ECO:0000256" key="9">
    <source>
        <dbReference type="ARBA" id="ARBA00023026"/>
    </source>
</evidence>
<feature type="region of interest" description="Disordered" evidence="10">
    <location>
        <begin position="335"/>
        <end position="366"/>
    </location>
</feature>
<keyword evidence="8" id="KW-0902">Two-component regulatory system</keyword>
<dbReference type="InterPro" id="IPR005467">
    <property type="entry name" value="His_kinase_dom"/>
</dbReference>
<gene>
    <name evidence="13" type="ORF">GCM10008939_32070</name>
</gene>
<feature type="compositionally biased region" description="Low complexity" evidence="10">
    <location>
        <begin position="351"/>
        <end position="360"/>
    </location>
</feature>
<dbReference type="InterPro" id="IPR003594">
    <property type="entry name" value="HATPase_dom"/>
</dbReference>
<evidence type="ECO:0000256" key="4">
    <source>
        <dbReference type="ARBA" id="ARBA00022475"/>
    </source>
</evidence>
<evidence type="ECO:0000256" key="1">
    <source>
        <dbReference type="ARBA" id="ARBA00000085"/>
    </source>
</evidence>
<evidence type="ECO:0000256" key="10">
    <source>
        <dbReference type="SAM" id="MobiDB-lite"/>
    </source>
</evidence>
<evidence type="ECO:0000256" key="6">
    <source>
        <dbReference type="ARBA" id="ARBA00022679"/>
    </source>
</evidence>
<keyword evidence="11" id="KW-0812">Transmembrane</keyword>
<evidence type="ECO:0000313" key="14">
    <source>
        <dbReference type="Proteomes" id="UP000635726"/>
    </source>
</evidence>
<dbReference type="SUPFAM" id="SSF47384">
    <property type="entry name" value="Homodimeric domain of signal transducing histidine kinase"/>
    <property type="match status" value="1"/>
</dbReference>
<sequence length="366" mass="38737">MNTLRFQFTLVIFLLAFTPNAILTLGAGRELGLVGGDALPLGVWLALVALLSALMGWVLSGALLRPLSRLTGELARGEFSPTGATGKGETDPDEVIALRGAFSGLLGRLGTEQERRGAFMATLVHDLKTPLVATGHLIRTLSSRPLPDAERTALGEHLLAENARLLGLVQQMADAHRFEREDVTLTPAPTDLRALLERVAARAIQGRDRPGVRLTVSGEGEAVVDAAVLERAAANLTDNALRYAHSHVELRVTPEGLEVRDDGPGLAEGSSIESLAQPFNAQPVEIAGQKYTAGTAGLGLYIVRRIAEAHGGHLHFHRETSWSVMTVHLTRPSPAAVAGPVPDTAPPAAPLAPTEPNALPVLEVQP</sequence>
<dbReference type="PROSITE" id="PS50109">
    <property type="entry name" value="HIS_KIN"/>
    <property type="match status" value="1"/>
</dbReference>
<dbReference type="GO" id="GO:0000155">
    <property type="term" value="F:phosphorelay sensor kinase activity"/>
    <property type="evidence" value="ECO:0007669"/>
    <property type="project" value="InterPro"/>
</dbReference>
<evidence type="ECO:0000256" key="7">
    <source>
        <dbReference type="ARBA" id="ARBA00022777"/>
    </source>
</evidence>
<dbReference type="SMART" id="SM00388">
    <property type="entry name" value="HisKA"/>
    <property type="match status" value="1"/>
</dbReference>
<comment type="caution">
    <text evidence="13">The sequence shown here is derived from an EMBL/GenBank/DDBJ whole genome shotgun (WGS) entry which is preliminary data.</text>
</comment>
<keyword evidence="9" id="KW-0843">Virulence</keyword>
<dbReference type="InterPro" id="IPR004358">
    <property type="entry name" value="Sig_transdc_His_kin-like_C"/>
</dbReference>
<protein>
    <recommendedName>
        <fullName evidence="3">histidine kinase</fullName>
        <ecNumber evidence="3">2.7.13.3</ecNumber>
    </recommendedName>
</protein>
<evidence type="ECO:0000256" key="8">
    <source>
        <dbReference type="ARBA" id="ARBA00023012"/>
    </source>
</evidence>
<dbReference type="Gene3D" id="1.10.287.130">
    <property type="match status" value="1"/>
</dbReference>
<organism evidence="13 14">
    <name type="scientific">Deinococcus aquiradiocola</name>
    <dbReference type="NCBI Taxonomy" id="393059"/>
    <lineage>
        <taxon>Bacteria</taxon>
        <taxon>Thermotogati</taxon>
        <taxon>Deinococcota</taxon>
        <taxon>Deinococci</taxon>
        <taxon>Deinococcales</taxon>
        <taxon>Deinococcaceae</taxon>
        <taxon>Deinococcus</taxon>
    </lineage>
</organism>
<dbReference type="RefSeq" id="WP_306415622.1">
    <property type="nucleotide sequence ID" value="NZ_BMOE01000014.1"/>
</dbReference>
<dbReference type="GO" id="GO:0005886">
    <property type="term" value="C:plasma membrane"/>
    <property type="evidence" value="ECO:0007669"/>
    <property type="project" value="UniProtKB-SubCell"/>
</dbReference>
<keyword evidence="14" id="KW-1185">Reference proteome</keyword>
<keyword evidence="5" id="KW-0597">Phosphoprotein</keyword>
<dbReference type="InterPro" id="IPR036097">
    <property type="entry name" value="HisK_dim/P_sf"/>
</dbReference>
<dbReference type="SUPFAM" id="SSF55874">
    <property type="entry name" value="ATPase domain of HSP90 chaperone/DNA topoisomerase II/histidine kinase"/>
    <property type="match status" value="1"/>
</dbReference>
<keyword evidence="4" id="KW-1003">Cell membrane</keyword>
<dbReference type="InterPro" id="IPR050980">
    <property type="entry name" value="2C_sensor_his_kinase"/>
</dbReference>
<dbReference type="Gene3D" id="3.30.565.10">
    <property type="entry name" value="Histidine kinase-like ATPase, C-terminal domain"/>
    <property type="match status" value="1"/>
</dbReference>
<name>A0A917PNF7_9DEIO</name>
<reference evidence="13" key="2">
    <citation type="submission" date="2020-09" db="EMBL/GenBank/DDBJ databases">
        <authorList>
            <person name="Sun Q."/>
            <person name="Ohkuma M."/>
        </authorList>
    </citation>
    <scope>NUCLEOTIDE SEQUENCE</scope>
    <source>
        <strain evidence="13">JCM 14371</strain>
    </source>
</reference>
<keyword evidence="7 13" id="KW-0418">Kinase</keyword>
<dbReference type="SMART" id="SM00387">
    <property type="entry name" value="HATPase_c"/>
    <property type="match status" value="1"/>
</dbReference>
<keyword evidence="6" id="KW-0808">Transferase</keyword>
<evidence type="ECO:0000256" key="3">
    <source>
        <dbReference type="ARBA" id="ARBA00012438"/>
    </source>
</evidence>
<keyword evidence="11" id="KW-0472">Membrane</keyword>
<evidence type="ECO:0000256" key="5">
    <source>
        <dbReference type="ARBA" id="ARBA00022553"/>
    </source>
</evidence>
<dbReference type="AlphaFoldDB" id="A0A917PNF7"/>
<dbReference type="PRINTS" id="PR00344">
    <property type="entry name" value="BCTRLSENSOR"/>
</dbReference>